<evidence type="ECO:0008006" key="5">
    <source>
        <dbReference type="Google" id="ProtNLM"/>
    </source>
</evidence>
<evidence type="ECO:0000313" key="4">
    <source>
        <dbReference type="Proteomes" id="UP000663699"/>
    </source>
</evidence>
<dbReference type="GO" id="GO:0031930">
    <property type="term" value="P:mitochondria-nucleus signaling pathway"/>
    <property type="evidence" value="ECO:0007669"/>
    <property type="project" value="TreeGrafter"/>
</dbReference>
<sequence length="498" mass="56643">MLSKPFSDPVLSLVSDSIEKLSILDLESLSCIWTVFAKCAENLENGYRLENLSWRLWYRTAFFCKENALSSVNEADNDFSDKSIEYSTNKNIDVPELSTSIDSASTLDEHEMKQTPNYNPSKIPAFVQSRSKKPNTMQYVSPGRFQKIISDLSLIKVETEKSKNGNNGILSKHNSRKNCILDSSKENKVDYVPPKDSQPFIQNIKLSSNMHQSLSSNIGSIFSDEGYKISHETHVQHHSIHASKHSEKTDKIFFIQETLPESYIEISSKNNLKSNSLKLSSKFSFKPKCGKHISFGKPLSPSSFETSNNEQFKYNVCSSIDYDDDNDQDSIYGSSSSSVTNEKPIFQKIDTSLLQLQLNPQRSLLSFMLQNKANGNLTNSCSKSSPAIALSQTNISFTISRQIPQNIQYHATRIEDQYPPVVSPRTIRRNMFTTELSESLRKNLLWERQQRALTAYATLKRRHTECDVTKLNGFPDKSNKGNYDFFHDVNYSYHVAGW</sequence>
<evidence type="ECO:0000313" key="3">
    <source>
        <dbReference type="EMBL" id="QSL64623.1"/>
    </source>
</evidence>
<proteinExistence type="predicted"/>
<evidence type="ECO:0000259" key="2">
    <source>
        <dbReference type="Pfam" id="PF11702"/>
    </source>
</evidence>
<accession>A0A899FVE8</accession>
<keyword evidence="4" id="KW-1185">Reference proteome</keyword>
<dbReference type="Pfam" id="PF08550">
    <property type="entry name" value="GATA_AreA"/>
    <property type="match status" value="1"/>
</dbReference>
<dbReference type="GO" id="GO:0000122">
    <property type="term" value="P:negative regulation of transcription by RNA polymerase II"/>
    <property type="evidence" value="ECO:0007669"/>
    <property type="project" value="TreeGrafter"/>
</dbReference>
<name>A0A899FVE8_9ASCO</name>
<feature type="domain" description="DUF3295" evidence="2">
    <location>
        <begin position="284"/>
        <end position="498"/>
    </location>
</feature>
<dbReference type="Proteomes" id="UP000663699">
    <property type="component" value="Chromosome 3"/>
</dbReference>
<dbReference type="InterPro" id="IPR021711">
    <property type="entry name" value="DUF3295"/>
</dbReference>
<organism evidence="3 4">
    <name type="scientific">Pneumocystis wakefieldiae</name>
    <dbReference type="NCBI Taxonomy" id="38082"/>
    <lineage>
        <taxon>Eukaryota</taxon>
        <taxon>Fungi</taxon>
        <taxon>Dikarya</taxon>
        <taxon>Ascomycota</taxon>
        <taxon>Taphrinomycotina</taxon>
        <taxon>Pneumocystomycetes</taxon>
        <taxon>Pneumocystaceae</taxon>
        <taxon>Pneumocystis</taxon>
    </lineage>
</organism>
<dbReference type="AlphaFoldDB" id="A0A899FVE8"/>
<dbReference type="InterPro" id="IPR013860">
    <property type="entry name" value="AreA_GATA"/>
</dbReference>
<dbReference type="GO" id="GO:0005737">
    <property type="term" value="C:cytoplasm"/>
    <property type="evidence" value="ECO:0007669"/>
    <property type="project" value="TreeGrafter"/>
</dbReference>
<dbReference type="OrthoDB" id="5054775at2759"/>
<gene>
    <name evidence="3" type="ORF">MERGE_001924</name>
</gene>
<dbReference type="EMBL" id="CP054534">
    <property type="protein sequence ID" value="QSL64623.1"/>
    <property type="molecule type" value="Genomic_DNA"/>
</dbReference>
<evidence type="ECO:0000259" key="1">
    <source>
        <dbReference type="Pfam" id="PF08550"/>
    </source>
</evidence>
<reference evidence="3" key="1">
    <citation type="submission" date="2020-06" db="EMBL/GenBank/DDBJ databases">
        <title>Genomes of multiple members of Pneumocystis genus reveal paths to human pathogen Pneumocystis jirovecii.</title>
        <authorList>
            <person name="Cisse O.H."/>
            <person name="Ma L."/>
            <person name="Dekker J."/>
            <person name="Khil P."/>
            <person name="Jo J."/>
            <person name="Brenchley J."/>
            <person name="Blair R."/>
            <person name="Pahar B."/>
            <person name="Chabe M."/>
            <person name="Van Rompay K.A."/>
            <person name="Keesler R."/>
            <person name="Sukura A."/>
            <person name="Hirsch V."/>
            <person name="Kutty G."/>
            <person name="Liu Y."/>
            <person name="Peng L."/>
            <person name="Chen J."/>
            <person name="Song J."/>
            <person name="Weissenbacher-Lang C."/>
            <person name="Xu J."/>
            <person name="Upham N.S."/>
            <person name="Stajich J.E."/>
            <person name="Cuomo C.A."/>
            <person name="Cushion M.T."/>
            <person name="Kovacs J.A."/>
        </authorList>
    </citation>
    <scope>NUCLEOTIDE SEQUENCE</scope>
    <source>
        <strain evidence="3">2A</strain>
    </source>
</reference>
<dbReference type="PANTHER" id="PTHR28014">
    <property type="entry name" value="NEGATIVE REGULATOR OF RAS-CAMP PATHWAY"/>
    <property type="match status" value="1"/>
</dbReference>
<protein>
    <recommendedName>
        <fullName evidence="5">Nitrogen regulatory protein areA GATA-like domain-containing protein</fullName>
    </recommendedName>
</protein>
<dbReference type="Pfam" id="PF11702">
    <property type="entry name" value="DUF3295"/>
    <property type="match status" value="1"/>
</dbReference>
<dbReference type="GO" id="GO:0006808">
    <property type="term" value="P:regulation of nitrogen utilization"/>
    <property type="evidence" value="ECO:0007669"/>
    <property type="project" value="TreeGrafter"/>
</dbReference>
<dbReference type="InterPro" id="IPR053043">
    <property type="entry name" value="Ras-cAMP_regulatory"/>
</dbReference>
<dbReference type="PANTHER" id="PTHR28014:SF1">
    <property type="entry name" value="NEGATIVE REGULATOR OF RAS-CAMP PATHWAY"/>
    <property type="match status" value="1"/>
</dbReference>
<feature type="domain" description="Nitrogen regulatory protein areA GATA-like" evidence="1">
    <location>
        <begin position="32"/>
        <end position="59"/>
    </location>
</feature>